<reference evidence="1" key="1">
    <citation type="journal article" date="2023" name="IScience">
        <title>Live-bearing cockroach genome reveals convergent evolutionary mechanisms linked to viviparity in insects and beyond.</title>
        <authorList>
            <person name="Fouks B."/>
            <person name="Harrison M.C."/>
            <person name="Mikhailova A.A."/>
            <person name="Marchal E."/>
            <person name="English S."/>
            <person name="Carruthers M."/>
            <person name="Jennings E.C."/>
            <person name="Chiamaka E.L."/>
            <person name="Frigard R.A."/>
            <person name="Pippel M."/>
            <person name="Attardo G.M."/>
            <person name="Benoit J.B."/>
            <person name="Bornberg-Bauer E."/>
            <person name="Tobe S.S."/>
        </authorList>
    </citation>
    <scope>NUCLEOTIDE SEQUENCE</scope>
    <source>
        <strain evidence="1">Stay&amp;Tobe</strain>
    </source>
</reference>
<protein>
    <submittedName>
        <fullName evidence="1">Uncharacterized protein</fullName>
    </submittedName>
</protein>
<sequence length="61" mass="6837">IIILGSSSIAGYLLAFGPQNIESQQKYRTSGFFVKQVHRTKGLLLLEVFTITLARGPHKYE</sequence>
<proteinExistence type="predicted"/>
<keyword evidence="2" id="KW-1185">Reference proteome</keyword>
<dbReference type="AlphaFoldDB" id="A0AAD8E813"/>
<gene>
    <name evidence="1" type="ORF">L9F63_004310</name>
</gene>
<name>A0AAD8E813_DIPPU</name>
<evidence type="ECO:0000313" key="2">
    <source>
        <dbReference type="Proteomes" id="UP001233999"/>
    </source>
</evidence>
<accession>A0AAD8E813</accession>
<comment type="caution">
    <text evidence="1">The sequence shown here is derived from an EMBL/GenBank/DDBJ whole genome shotgun (WGS) entry which is preliminary data.</text>
</comment>
<organism evidence="1 2">
    <name type="scientific">Diploptera punctata</name>
    <name type="common">Pacific beetle cockroach</name>
    <dbReference type="NCBI Taxonomy" id="6984"/>
    <lineage>
        <taxon>Eukaryota</taxon>
        <taxon>Metazoa</taxon>
        <taxon>Ecdysozoa</taxon>
        <taxon>Arthropoda</taxon>
        <taxon>Hexapoda</taxon>
        <taxon>Insecta</taxon>
        <taxon>Pterygota</taxon>
        <taxon>Neoptera</taxon>
        <taxon>Polyneoptera</taxon>
        <taxon>Dictyoptera</taxon>
        <taxon>Blattodea</taxon>
        <taxon>Blaberoidea</taxon>
        <taxon>Blaberidae</taxon>
        <taxon>Diplopterinae</taxon>
        <taxon>Diploptera</taxon>
    </lineage>
</organism>
<dbReference type="Proteomes" id="UP001233999">
    <property type="component" value="Unassembled WGS sequence"/>
</dbReference>
<evidence type="ECO:0000313" key="1">
    <source>
        <dbReference type="EMBL" id="KAJ9580017.1"/>
    </source>
</evidence>
<dbReference type="EMBL" id="JASPKZ010008364">
    <property type="protein sequence ID" value="KAJ9580017.1"/>
    <property type="molecule type" value="Genomic_DNA"/>
</dbReference>
<feature type="non-terminal residue" evidence="1">
    <location>
        <position position="1"/>
    </location>
</feature>
<feature type="non-terminal residue" evidence="1">
    <location>
        <position position="61"/>
    </location>
</feature>
<reference evidence="1" key="2">
    <citation type="submission" date="2023-05" db="EMBL/GenBank/DDBJ databases">
        <authorList>
            <person name="Fouks B."/>
        </authorList>
    </citation>
    <scope>NUCLEOTIDE SEQUENCE</scope>
    <source>
        <strain evidence="1">Stay&amp;Tobe</strain>
        <tissue evidence="1">Testes</tissue>
    </source>
</reference>